<evidence type="ECO:0000313" key="8">
    <source>
        <dbReference type="EMBL" id="RHZ47025.1"/>
    </source>
</evidence>
<dbReference type="CDD" id="cd11070">
    <property type="entry name" value="CYP56-like"/>
    <property type="match status" value="1"/>
</dbReference>
<dbReference type="AlphaFoldDB" id="A0A397G7P0"/>
<evidence type="ECO:0000256" key="1">
    <source>
        <dbReference type="ARBA" id="ARBA00010790"/>
    </source>
</evidence>
<dbReference type="GO" id="GO:0004497">
    <property type="term" value="F:monooxygenase activity"/>
    <property type="evidence" value="ECO:0007669"/>
    <property type="project" value="InterPro"/>
</dbReference>
<dbReference type="GO" id="GO:0050660">
    <property type="term" value="F:flavin adenine dinucleotide binding"/>
    <property type="evidence" value="ECO:0007669"/>
    <property type="project" value="InterPro"/>
</dbReference>
<dbReference type="Pfam" id="PF00732">
    <property type="entry name" value="GMC_oxred_N"/>
    <property type="match status" value="1"/>
</dbReference>
<evidence type="ECO:0000259" key="7">
    <source>
        <dbReference type="PROSITE" id="PS00624"/>
    </source>
</evidence>
<evidence type="ECO:0000256" key="3">
    <source>
        <dbReference type="ARBA" id="ARBA00023002"/>
    </source>
</evidence>
<keyword evidence="5" id="KW-0349">Heme</keyword>
<dbReference type="SUPFAM" id="SSF54373">
    <property type="entry name" value="FAD-linked reductases, C-terminal domain"/>
    <property type="match status" value="1"/>
</dbReference>
<feature type="compositionally biased region" description="Polar residues" evidence="6">
    <location>
        <begin position="946"/>
        <end position="955"/>
    </location>
</feature>
<dbReference type="STRING" id="41047.A0A397G7P0"/>
<keyword evidence="9" id="KW-1185">Reference proteome</keyword>
<dbReference type="InterPro" id="IPR000172">
    <property type="entry name" value="GMC_OxRdtase_N"/>
</dbReference>
<evidence type="ECO:0000256" key="6">
    <source>
        <dbReference type="SAM" id="MobiDB-lite"/>
    </source>
</evidence>
<comment type="caution">
    <text evidence="8">The sequence shown here is derived from an EMBL/GenBank/DDBJ whole genome shotgun (WGS) entry which is preliminary data.</text>
</comment>
<keyword evidence="3" id="KW-0560">Oxidoreductase</keyword>
<dbReference type="PRINTS" id="PR00385">
    <property type="entry name" value="P450"/>
</dbReference>
<dbReference type="GeneID" id="38126933"/>
<dbReference type="PRINTS" id="PR00463">
    <property type="entry name" value="EP450I"/>
</dbReference>
<dbReference type="VEuPathDB" id="FungiDB:CDV56_104959"/>
<keyword evidence="4 5" id="KW-0408">Iron</keyword>
<comment type="similarity">
    <text evidence="1">Belongs to the GMC oxidoreductase family.</text>
</comment>
<feature type="domain" description="Glucose-methanol-choline oxidoreductase N-terminal" evidence="7">
    <location>
        <begin position="285"/>
        <end position="299"/>
    </location>
</feature>
<dbReference type="InterPro" id="IPR036396">
    <property type="entry name" value="Cyt_P450_sf"/>
</dbReference>
<dbReference type="InterPro" id="IPR012132">
    <property type="entry name" value="GMC_OxRdtase"/>
</dbReference>
<protein>
    <recommendedName>
        <fullName evidence="7">Glucose-methanol-choline oxidoreductase N-terminal domain-containing protein</fullName>
    </recommendedName>
</protein>
<dbReference type="InterPro" id="IPR002401">
    <property type="entry name" value="Cyt_P450_E_grp-I"/>
</dbReference>
<dbReference type="GO" id="GO:0016614">
    <property type="term" value="F:oxidoreductase activity, acting on CH-OH group of donors"/>
    <property type="evidence" value="ECO:0007669"/>
    <property type="project" value="InterPro"/>
</dbReference>
<reference evidence="8" key="1">
    <citation type="submission" date="2018-08" db="EMBL/GenBank/DDBJ databases">
        <title>Draft genome sequence of azole-resistant Aspergillus thermomutatus (Neosartorya pseudofischeri) strain HMR AF 39, isolated from a human nasal aspirate.</title>
        <authorList>
            <person name="Parent-Michaud M."/>
            <person name="Dufresne P.J."/>
            <person name="Fournier E."/>
            <person name="Martineau C."/>
            <person name="Moreira S."/>
            <person name="Perkins V."/>
            <person name="De Repentigny L."/>
            <person name="Dufresne S.F."/>
        </authorList>
    </citation>
    <scope>NUCLEOTIDE SEQUENCE [LARGE SCALE GENOMIC DNA]</scope>
    <source>
        <strain evidence="8">HMR AF 39</strain>
    </source>
</reference>
<dbReference type="SUPFAM" id="SSF51905">
    <property type="entry name" value="FAD/NAD(P)-binding domain"/>
    <property type="match status" value="1"/>
</dbReference>
<dbReference type="Gene3D" id="3.50.50.60">
    <property type="entry name" value="FAD/NAD(P)-binding domain"/>
    <property type="match status" value="1"/>
</dbReference>
<dbReference type="Pfam" id="PF00067">
    <property type="entry name" value="p450"/>
    <property type="match status" value="1"/>
</dbReference>
<dbReference type="RefSeq" id="XP_026611401.1">
    <property type="nucleotide sequence ID" value="XM_026758578.1"/>
</dbReference>
<dbReference type="Proteomes" id="UP000215305">
    <property type="component" value="Unassembled WGS sequence"/>
</dbReference>
<evidence type="ECO:0000256" key="2">
    <source>
        <dbReference type="ARBA" id="ARBA00022723"/>
    </source>
</evidence>
<accession>A0A397G7P0</accession>
<evidence type="ECO:0000313" key="9">
    <source>
        <dbReference type="Proteomes" id="UP000215305"/>
    </source>
</evidence>
<organism evidence="8 9">
    <name type="scientific">Aspergillus thermomutatus</name>
    <name type="common">Neosartorya pseudofischeri</name>
    <dbReference type="NCBI Taxonomy" id="41047"/>
    <lineage>
        <taxon>Eukaryota</taxon>
        <taxon>Fungi</taxon>
        <taxon>Dikarya</taxon>
        <taxon>Ascomycota</taxon>
        <taxon>Pezizomycotina</taxon>
        <taxon>Eurotiomycetes</taxon>
        <taxon>Eurotiomycetidae</taxon>
        <taxon>Eurotiales</taxon>
        <taxon>Aspergillaceae</taxon>
        <taxon>Aspergillus</taxon>
        <taxon>Aspergillus subgen. Fumigati</taxon>
    </lineage>
</organism>
<proteinExistence type="inferred from homology"/>
<dbReference type="InterPro" id="IPR017972">
    <property type="entry name" value="Cyt_P450_CS"/>
</dbReference>
<keyword evidence="2 5" id="KW-0479">Metal-binding</keyword>
<dbReference type="SUPFAM" id="SSF48264">
    <property type="entry name" value="Cytochrome P450"/>
    <property type="match status" value="1"/>
</dbReference>
<dbReference type="PROSITE" id="PS00624">
    <property type="entry name" value="GMC_OXRED_2"/>
    <property type="match status" value="1"/>
</dbReference>
<dbReference type="PANTHER" id="PTHR11552">
    <property type="entry name" value="GLUCOSE-METHANOL-CHOLINE GMC OXIDOREDUCTASE"/>
    <property type="match status" value="1"/>
</dbReference>
<dbReference type="Gene3D" id="1.10.630.10">
    <property type="entry name" value="Cytochrome P450"/>
    <property type="match status" value="1"/>
</dbReference>
<dbReference type="GO" id="GO:0044283">
    <property type="term" value="P:small molecule biosynthetic process"/>
    <property type="evidence" value="ECO:0007669"/>
    <property type="project" value="UniProtKB-ARBA"/>
</dbReference>
<dbReference type="InterPro" id="IPR036188">
    <property type="entry name" value="FAD/NAD-bd_sf"/>
</dbReference>
<dbReference type="OrthoDB" id="269227at2759"/>
<feature type="binding site" description="axial binding residue" evidence="5">
    <location>
        <position position="1144"/>
    </location>
    <ligand>
        <name>heme</name>
        <dbReference type="ChEBI" id="CHEBI:30413"/>
    </ligand>
    <ligandPart>
        <name>Fe</name>
        <dbReference type="ChEBI" id="CHEBI:18248"/>
    </ligandPart>
</feature>
<dbReference type="InterPro" id="IPR001128">
    <property type="entry name" value="Cyt_P450"/>
</dbReference>
<evidence type="ECO:0000256" key="4">
    <source>
        <dbReference type="ARBA" id="ARBA00023004"/>
    </source>
</evidence>
<gene>
    <name evidence="8" type="ORF">CDV56_104959</name>
</gene>
<dbReference type="GO" id="GO:0016705">
    <property type="term" value="F:oxidoreductase activity, acting on paired donors, with incorporation or reduction of molecular oxygen"/>
    <property type="evidence" value="ECO:0007669"/>
    <property type="project" value="InterPro"/>
</dbReference>
<feature type="compositionally biased region" description="Low complexity" evidence="6">
    <location>
        <begin position="925"/>
        <end position="938"/>
    </location>
</feature>
<feature type="region of interest" description="Disordered" evidence="6">
    <location>
        <begin position="922"/>
        <end position="963"/>
    </location>
</feature>
<name>A0A397G7P0_ASPTH</name>
<dbReference type="InterPro" id="IPR007867">
    <property type="entry name" value="GMC_OxRtase_C"/>
</dbReference>
<comment type="cofactor">
    <cofactor evidence="5">
        <name>heme</name>
        <dbReference type="ChEBI" id="CHEBI:30413"/>
    </cofactor>
</comment>
<dbReference type="Gene3D" id="3.30.560.10">
    <property type="entry name" value="Glucose Oxidase, domain 3"/>
    <property type="match status" value="1"/>
</dbReference>
<sequence length="1246" mass="138696">MSAVADEITAKPYDYVIVGGGTAGLTLAARLSENPSVTVAVLEAGEAHLNDPRVMTPGLAVSLYDDPEYDWGFKTVPQKHSLDHVFAWPRGRGLGGCSMLNFGVMTYPSKREIDSWGALGNPGWSWDELFHYFLKSETYHPPAEGTTAALNSAYVERDAHGHDGPIQMCFTQVSGPFNEVWKPTMENLGCKLSGDPKKGIAMGAYTHLHSVDPTSRTRSYAVTAYYLPNAHRKNLSVLTGAISTRIIFEKDGVKETDLKAVGVEFTHNGTSHVVSANHEVLLCGGTLGSPQLLELSGIGSRSVLESIGVEVLVENDNVGENLQDHIGAAHMFEVEDPVLLGPDLRDPSHFQAAMEEYKRSRTGPLSVGGISNLAYLSCADYLPADERNGLQTRIERALEQTPPQKPGLEKQYQTLTDLLLNPEEAGAQIRIVPAQVDFSETAYPVQNMSSTFMGRHPGAYITLLSSITRPFSRGSIHASSKDPTAAPTIDPNVLSHPLDIELLSKHVTFMEKVGQTEPLASLLKDKGRVYYPGLEDKPAEYRAKRYNSLEWHPCATCSMLPREQGGVVDPNLRVYGTKNVRVVDASIFPLIPRGNPQSLVYAVAEKAADMIKGNIKIETMEVVTIICWSVLLAIASRYTIWYILTFRKALRIEGSTPLPSVRIYTPRYSPLLYVISPYIAPLFKYLPFGWGKWMRYAVRDGTWQHKGTLPRKELGSDVYWLLGPGGPQLWVADADLISEITHRWKDFPKPVMYYTQLLLFGENVLTAEGLLWQFHRKITVRSFNPKNNSLVFTESQEQAKAMVLSWSKESREKRESASSAITVDDLENSVTKLALHIISAAGFGHQMQWHGHDSNAAETSMTRKVTFAESLKTFVDEIWFLMIFPAWFLKFSPSAHLRRVHKAPDIFAKHVQQAINETRSEDNMQQEYKNQQLQHQQQKSPRKNDLLSNMINSGDISHGSDKGGLNDQEITGNVFIFTLAGHETTATTIQTALVLLAVHPELQQEIHEELDVIYRGKLEGEGLVYESDYPKMRRVMALMLETLRLFPAISGIPKWTSNKHQIAHYNGQTFDIPPDTSIVLDVVAVHRNPRYWGEDANVFRPSRWLMDETYKPPTNSASHSTHHSNMLCPQKGAFIVFSDGHRDCLGKGFAQAEFCAVIATLLKDYSIELVPPEGSTPSDAVWSTMCQNAWKALDDRRNMTSFKIQQTPASTPGAEFAQPPVPPSIPNTLERVTTASLVCLIRRGVT</sequence>
<dbReference type="GO" id="GO:0005506">
    <property type="term" value="F:iron ion binding"/>
    <property type="evidence" value="ECO:0007669"/>
    <property type="project" value="InterPro"/>
</dbReference>
<dbReference type="Pfam" id="PF05199">
    <property type="entry name" value="GMC_oxred_C"/>
    <property type="match status" value="1"/>
</dbReference>
<dbReference type="EMBL" id="NKHU02000233">
    <property type="protein sequence ID" value="RHZ47025.1"/>
    <property type="molecule type" value="Genomic_DNA"/>
</dbReference>
<evidence type="ECO:0000256" key="5">
    <source>
        <dbReference type="PIRSR" id="PIRSR602401-1"/>
    </source>
</evidence>
<dbReference type="GO" id="GO:0020037">
    <property type="term" value="F:heme binding"/>
    <property type="evidence" value="ECO:0007669"/>
    <property type="project" value="InterPro"/>
</dbReference>
<dbReference type="PANTHER" id="PTHR11552:SF210">
    <property type="entry name" value="GLUCOSE-METHANOL-CHOLINE OXIDOREDUCTASE N-TERMINAL DOMAIN-CONTAINING PROTEIN-RELATED"/>
    <property type="match status" value="1"/>
</dbReference>
<dbReference type="PROSITE" id="PS00086">
    <property type="entry name" value="CYTOCHROME_P450"/>
    <property type="match status" value="1"/>
</dbReference>